<keyword evidence="1" id="KW-1133">Transmembrane helix</keyword>
<name>A0ABV7GYE3_9BURK</name>
<proteinExistence type="predicted"/>
<keyword evidence="1" id="KW-0472">Membrane</keyword>
<feature type="transmembrane region" description="Helical" evidence="1">
    <location>
        <begin position="35"/>
        <end position="55"/>
    </location>
</feature>
<feature type="transmembrane region" description="Helical" evidence="1">
    <location>
        <begin position="6"/>
        <end position="23"/>
    </location>
</feature>
<evidence type="ECO:0000313" key="2">
    <source>
        <dbReference type="EMBL" id="MFC3146312.1"/>
    </source>
</evidence>
<protein>
    <submittedName>
        <fullName evidence="2">Uncharacterized protein</fullName>
    </submittedName>
</protein>
<evidence type="ECO:0000256" key="1">
    <source>
        <dbReference type="SAM" id="Phobius"/>
    </source>
</evidence>
<comment type="caution">
    <text evidence="2">The sequence shown here is derived from an EMBL/GenBank/DDBJ whole genome shotgun (WGS) entry which is preliminary data.</text>
</comment>
<organism evidence="2 3">
    <name type="scientific">Piscinibacterium candidicorallinum</name>
    <dbReference type="NCBI Taxonomy" id="1793872"/>
    <lineage>
        <taxon>Bacteria</taxon>
        <taxon>Pseudomonadati</taxon>
        <taxon>Pseudomonadota</taxon>
        <taxon>Betaproteobacteria</taxon>
        <taxon>Burkholderiales</taxon>
        <taxon>Piscinibacterium</taxon>
    </lineage>
</organism>
<gene>
    <name evidence="2" type="ORF">ACFOEN_01500</name>
</gene>
<evidence type="ECO:0000313" key="3">
    <source>
        <dbReference type="Proteomes" id="UP001595556"/>
    </source>
</evidence>
<dbReference type="Proteomes" id="UP001595556">
    <property type="component" value="Unassembled WGS sequence"/>
</dbReference>
<keyword evidence="1" id="KW-0812">Transmembrane</keyword>
<reference evidence="3" key="1">
    <citation type="journal article" date="2019" name="Int. J. Syst. Evol. Microbiol.">
        <title>The Global Catalogue of Microorganisms (GCM) 10K type strain sequencing project: providing services to taxonomists for standard genome sequencing and annotation.</title>
        <authorList>
            <consortium name="The Broad Institute Genomics Platform"/>
            <consortium name="The Broad Institute Genome Sequencing Center for Infectious Disease"/>
            <person name="Wu L."/>
            <person name="Ma J."/>
        </authorList>
    </citation>
    <scope>NUCLEOTIDE SEQUENCE [LARGE SCALE GENOMIC DNA]</scope>
    <source>
        <strain evidence="3">KCTC 52168</strain>
    </source>
</reference>
<accession>A0ABV7GYE3</accession>
<keyword evidence="3" id="KW-1185">Reference proteome</keyword>
<dbReference type="EMBL" id="JBHRTI010000003">
    <property type="protein sequence ID" value="MFC3146312.1"/>
    <property type="molecule type" value="Genomic_DNA"/>
</dbReference>
<sequence>MLGLAYAVGLTIYAVILIAAILLGWRWGRSANGSLFRGGLVAAIVGLLVYLPGFWNHIPVVLEYRKLCEKDAGFTVIVPADQWIRSNGSRLDAVRGVNLNTMGERISLREGESEYAFFGGLLKRRESTKTWTIYGMQFIRQQFSVIDSANDAVLFRSVDYMVGPSEDVRFWLVRRSCLTRPAELLELDRAYLDQLSRNTK</sequence>
<dbReference type="RefSeq" id="WP_377300590.1">
    <property type="nucleotide sequence ID" value="NZ_CP180191.1"/>
</dbReference>